<dbReference type="Proteomes" id="UP000050349">
    <property type="component" value="Unassembled WGS sequence"/>
</dbReference>
<evidence type="ECO:0000313" key="2">
    <source>
        <dbReference type="Proteomes" id="UP000050349"/>
    </source>
</evidence>
<protein>
    <submittedName>
        <fullName evidence="1">Uncharacterized protein</fullName>
    </submittedName>
</protein>
<dbReference type="AlphaFoldDB" id="A0A0P8X4Q7"/>
<sequence length="98" mass="10966">MRWGLAGGAQTCRRFGDNRHFCRHAARHGLRGLSPASPVSPTELLMHLGENFGYRCHPVSPQRIGTTLRSLVRLIADANRLPVAAFWMWSLHQAIIGH</sequence>
<organism evidence="1 2">
    <name type="scientific">Pseudomonas fluorescens</name>
    <dbReference type="NCBI Taxonomy" id="294"/>
    <lineage>
        <taxon>Bacteria</taxon>
        <taxon>Pseudomonadati</taxon>
        <taxon>Pseudomonadota</taxon>
        <taxon>Gammaproteobacteria</taxon>
        <taxon>Pseudomonadales</taxon>
        <taxon>Pseudomonadaceae</taxon>
        <taxon>Pseudomonas</taxon>
    </lineage>
</organism>
<proteinExistence type="predicted"/>
<dbReference type="EMBL" id="LJXB01000062">
    <property type="protein sequence ID" value="KPU60964.1"/>
    <property type="molecule type" value="Genomic_DNA"/>
</dbReference>
<name>A0A0P8X4Q7_PSEFL</name>
<reference evidence="1 2" key="1">
    <citation type="submission" date="2015-09" db="EMBL/GenBank/DDBJ databases">
        <authorList>
            <person name="Jackson K.R."/>
            <person name="Lunt B.L."/>
            <person name="Fisher J.N.B."/>
            <person name="Gardner A.V."/>
            <person name="Bailey M.E."/>
            <person name="Deus L.M."/>
            <person name="Earl A.S."/>
            <person name="Gibby P.D."/>
            <person name="Hartmann K.A."/>
            <person name="Liu J.E."/>
            <person name="Manci A.M."/>
            <person name="Nielsen D.A."/>
            <person name="Solomon M.B."/>
            <person name="Breakwell D.P."/>
            <person name="Burnett S.H."/>
            <person name="Grose J.H."/>
        </authorList>
    </citation>
    <scope>NUCLEOTIDE SEQUENCE [LARGE SCALE GENOMIC DNA]</scope>
    <source>
        <strain evidence="1 2">S613</strain>
    </source>
</reference>
<comment type="caution">
    <text evidence="1">The sequence shown here is derived from an EMBL/GenBank/DDBJ whole genome shotgun (WGS) entry which is preliminary data.</text>
</comment>
<accession>A0A0P8X4Q7</accession>
<evidence type="ECO:0000313" key="1">
    <source>
        <dbReference type="EMBL" id="KPU60964.1"/>
    </source>
</evidence>
<gene>
    <name evidence="1" type="ORF">AN403_5117</name>
</gene>
<dbReference type="PATRIC" id="fig|294.162.peg.1279"/>